<evidence type="ECO:0000313" key="2">
    <source>
        <dbReference type="Proteomes" id="UP000018296"/>
    </source>
</evidence>
<name>V6IZF7_9BACL</name>
<organism evidence="1 2">
    <name type="scientific">Sporolactobacillus laevolacticus DSM 442</name>
    <dbReference type="NCBI Taxonomy" id="1395513"/>
    <lineage>
        <taxon>Bacteria</taxon>
        <taxon>Bacillati</taxon>
        <taxon>Bacillota</taxon>
        <taxon>Bacilli</taxon>
        <taxon>Bacillales</taxon>
        <taxon>Sporolactobacillaceae</taxon>
        <taxon>Sporolactobacillus</taxon>
    </lineage>
</organism>
<dbReference type="AlphaFoldDB" id="V6IZF7"/>
<accession>V6IZF7</accession>
<evidence type="ECO:0000313" key="1">
    <source>
        <dbReference type="EMBL" id="EST12191.1"/>
    </source>
</evidence>
<dbReference type="Proteomes" id="UP000018296">
    <property type="component" value="Unassembled WGS sequence"/>
</dbReference>
<dbReference type="EMBL" id="AWTC01000006">
    <property type="protein sequence ID" value="EST12191.1"/>
    <property type="molecule type" value="Genomic_DNA"/>
</dbReference>
<gene>
    <name evidence="1" type="ORF">P343_07695</name>
</gene>
<dbReference type="OrthoDB" id="2678983at2"/>
<sequence length="81" mass="9736">MKPVLFHLHSKEKHDWANQYYQFERIPVEGEYVCLSSEGDWYRVELVVHTPFSNQMCSEIYAVQIDRNEIMKEKVNNGEDR</sequence>
<dbReference type="STRING" id="1395513.P343_07695"/>
<proteinExistence type="predicted"/>
<comment type="caution">
    <text evidence="1">The sequence shown here is derived from an EMBL/GenBank/DDBJ whole genome shotgun (WGS) entry which is preliminary data.</text>
</comment>
<dbReference type="RefSeq" id="WP_023509809.1">
    <property type="nucleotide sequence ID" value="NZ_AWTC01000006.1"/>
</dbReference>
<keyword evidence="2" id="KW-1185">Reference proteome</keyword>
<reference evidence="1 2" key="1">
    <citation type="journal article" date="2013" name="Genome Announc.">
        <title>Genome Sequence of Sporolactobacillus laevolacticus DSM442, an Efficient Polymer-Grade D-Lactate Producer from Agricultural Waste Cottonseed as a Nitrogen Source.</title>
        <authorList>
            <person name="Wang H."/>
            <person name="Wang L."/>
            <person name="Ju J."/>
            <person name="Yu B."/>
            <person name="Ma Y."/>
        </authorList>
    </citation>
    <scope>NUCLEOTIDE SEQUENCE [LARGE SCALE GENOMIC DNA]</scope>
    <source>
        <strain evidence="1 2">DSM 442</strain>
    </source>
</reference>
<protein>
    <submittedName>
        <fullName evidence="1">Uncharacterized protein</fullName>
    </submittedName>
</protein>
<dbReference type="eggNOG" id="ENOG502ZDUG">
    <property type="taxonomic scope" value="Bacteria"/>
</dbReference>